<dbReference type="FunFam" id="1.10.3380.20:FF:000003">
    <property type="entry name" value="Helicase and polymerase-containing protein TEBICHI"/>
    <property type="match status" value="1"/>
</dbReference>
<reference evidence="3 4" key="1">
    <citation type="journal article" date="2021" name="Nat. Plants">
        <title>The Taxus genome provides insights into paclitaxel biosynthesis.</title>
        <authorList>
            <person name="Xiong X."/>
            <person name="Gou J."/>
            <person name="Liao Q."/>
            <person name="Li Y."/>
            <person name="Zhou Q."/>
            <person name="Bi G."/>
            <person name="Li C."/>
            <person name="Du R."/>
            <person name="Wang X."/>
            <person name="Sun T."/>
            <person name="Guo L."/>
            <person name="Liang H."/>
            <person name="Lu P."/>
            <person name="Wu Y."/>
            <person name="Zhang Z."/>
            <person name="Ro D.K."/>
            <person name="Shang Y."/>
            <person name="Huang S."/>
            <person name="Yan J."/>
        </authorList>
    </citation>
    <scope>NUCLEOTIDE SEQUENCE [LARGE SCALE GENOMIC DNA]</scope>
    <source>
        <strain evidence="3">Ta-2019</strain>
    </source>
</reference>
<evidence type="ECO:0000256" key="1">
    <source>
        <dbReference type="SAM" id="MobiDB-lite"/>
    </source>
</evidence>
<dbReference type="EMBL" id="JAHRHJ020000009">
    <property type="protein sequence ID" value="KAH9300440.1"/>
    <property type="molecule type" value="Genomic_DNA"/>
</dbReference>
<proteinExistence type="predicted"/>
<name>A0AA38CH06_TAXCH</name>
<accession>A0AA38CH06</accession>
<protein>
    <recommendedName>
        <fullName evidence="2">DNA-directed DNA polymerase family A palm domain-containing protein</fullName>
    </recommendedName>
</protein>
<feature type="non-terminal residue" evidence="3">
    <location>
        <position position="1250"/>
    </location>
</feature>
<dbReference type="Gene3D" id="3.30.420.10">
    <property type="entry name" value="Ribonuclease H-like superfamily/Ribonuclease H"/>
    <property type="match status" value="1"/>
</dbReference>
<feature type="region of interest" description="Disordered" evidence="1">
    <location>
        <begin position="191"/>
        <end position="223"/>
    </location>
</feature>
<dbReference type="Pfam" id="PF21099">
    <property type="entry name" value="POLQ_helical"/>
    <property type="match status" value="1"/>
</dbReference>
<gene>
    <name evidence="3" type="ORF">KI387_012023</name>
</gene>
<dbReference type="GO" id="GO:0003887">
    <property type="term" value="F:DNA-directed DNA polymerase activity"/>
    <property type="evidence" value="ECO:0007669"/>
    <property type="project" value="InterPro"/>
</dbReference>
<dbReference type="Gene3D" id="1.20.1060.10">
    <property type="entry name" value="Taq DNA Polymerase, Chain T, domain 4"/>
    <property type="match status" value="1"/>
</dbReference>
<dbReference type="SUPFAM" id="SSF158702">
    <property type="entry name" value="Sec63 N-terminal domain-like"/>
    <property type="match status" value="1"/>
</dbReference>
<dbReference type="PANTHER" id="PTHR10133">
    <property type="entry name" value="DNA POLYMERASE I"/>
    <property type="match status" value="1"/>
</dbReference>
<dbReference type="Gene3D" id="1.10.150.20">
    <property type="entry name" value="5' to 3' exonuclease, C-terminal subdomain"/>
    <property type="match status" value="1"/>
</dbReference>
<dbReference type="Pfam" id="PF00476">
    <property type="entry name" value="DNA_pol_A"/>
    <property type="match status" value="1"/>
</dbReference>
<dbReference type="PRINTS" id="PR00868">
    <property type="entry name" value="DNAPOLI"/>
</dbReference>
<dbReference type="SMART" id="SM00482">
    <property type="entry name" value="POLAc"/>
    <property type="match status" value="1"/>
</dbReference>
<dbReference type="InterPro" id="IPR046931">
    <property type="entry name" value="HTH_61"/>
</dbReference>
<dbReference type="InterPro" id="IPR043502">
    <property type="entry name" value="DNA/RNA_pol_sf"/>
</dbReference>
<dbReference type="GO" id="GO:0003677">
    <property type="term" value="F:DNA binding"/>
    <property type="evidence" value="ECO:0007669"/>
    <property type="project" value="InterPro"/>
</dbReference>
<dbReference type="FunFam" id="1.20.1060.10:FF:000003">
    <property type="entry name" value="Helicase and polymerase-containing protein TEBICHI"/>
    <property type="match status" value="1"/>
</dbReference>
<dbReference type="InterPro" id="IPR001098">
    <property type="entry name" value="DNA-dir_DNA_pol_A_palm_dom"/>
</dbReference>
<dbReference type="Pfam" id="PF25453">
    <property type="entry name" value="DUF7898"/>
    <property type="match status" value="1"/>
</dbReference>
<dbReference type="CDD" id="cd08638">
    <property type="entry name" value="DNA_pol_A_theta"/>
    <property type="match status" value="1"/>
</dbReference>
<dbReference type="GO" id="GO:0006302">
    <property type="term" value="P:double-strand break repair"/>
    <property type="evidence" value="ECO:0007669"/>
    <property type="project" value="TreeGrafter"/>
</dbReference>
<dbReference type="Gene3D" id="1.10.3380.20">
    <property type="match status" value="1"/>
</dbReference>
<dbReference type="Pfam" id="PF20470">
    <property type="entry name" value="HTH_61"/>
    <property type="match status" value="1"/>
</dbReference>
<sequence length="1250" mass="139385">ILICKPEEIKRITNMLNEGCPPLQSCLADDKNGMKRAILEVVAGGIVQTANDVHHYVRCTLLNSTQSFEDVVKSAQESLRWLCHAKFLEWDQHSQVYSTTPLGRAAFGSSLSPEESLTVLEDLARAREGFVLASDLHLLYEITPINVEIEPDWELYYQRFMELCPLDQAVGNRVGVMEPLLMRMAHGAPVLQHGKSSRNGKSPRDKSSRSLTNGRNNSSAPSTEQTLRVCRRFYVALMLAQLVQEVPLNDVCEAFKVPRGMIQALQESAGRFASMVTAFCERLGWHDLEGLVSKFQNRVSFGVRAEIVELTSIPFVKAARARALYKAGLRNAQAVAEASLSELVKALFEASSWAAQDGSRSDVQRRIQIGAAKKIKNGARQIVLDHAEEARVAAFTAFKALGLNVPLALSQPIPANSSGVSMNQDNSEILPEKMFDENDQAYTDSRSGPWITDCQITAKAADKDAMTTSNEENRKDRHDISFIEGEGSLQNTLDTKELYPNNVNAGKHDQPSAGEGAAGTEIEQKMSEDIGVALGKENNMVSRKDEKSDARFVAEGASMFAGFKVEHETNRERQKLNEMENPIPYNGPIDVNSINGGFESFLNMWKLVKEFCFDLHYSNSSVGGSLLMLEVHGLAVCWEGSPVYYVNFSKRSMDIERNDAYPKGRYDIAKERWNKVAKVMCQKDVNKVAWNLKSQFQVFMKPGISMPNHKKDEASKKKTEAFAEMPLMSLPSVDVKDVIDLCLVAWLLWPDEESTDCPTLEQEVKKQLSGEVAAAANRAGRWMNQMGRVAHNGCCRRVAQVRALHSNLWKLIVSEGLVHVLRSLEMPLVKVLADMENWGIGIDMEVCWKAKRVLEHKIRELEENAQMLAGVTFSLSTPADVANVLYSHLKLPVPAGCNKGKQHPRTDKHALDLLRNHHPVVGVIKEHRTLAKLLSCTVNCILSRARIYEGSKWYCVRGHWLQTSTATGRISMEEPNLQRVEHEVDFTIGSNEVGIDARKIDHHQINARDFFVATQENWLLISADYSQIELRLMAHFSEDASLISLLKKPDGDVFIMMAARWTGQDECAINEKQRDQTKKLVYGILYGMGVNTLAEQLECSVAEAGERYDRFRTAFPGVSSWLQYAVDCCRQKGYITTLCGRKRFLGKINFGNRGEQAKAERQAVNSICQGSAADVIKMAMLKVHSAIAVGSSEGDPDTSQTSQFPVSNLKGNCRLLLQIHDELLLEVKPDMLREAALLVRTSMEGAASLK</sequence>
<comment type="caution">
    <text evidence="3">The sequence shown here is derived from an EMBL/GenBank/DDBJ whole genome shotgun (WGS) entry which is preliminary data.</text>
</comment>
<feature type="compositionally biased region" description="Polar residues" evidence="1">
    <location>
        <begin position="209"/>
        <end position="223"/>
    </location>
</feature>
<dbReference type="GO" id="GO:0006261">
    <property type="term" value="P:DNA-templated DNA replication"/>
    <property type="evidence" value="ECO:0007669"/>
    <property type="project" value="InterPro"/>
</dbReference>
<evidence type="ECO:0000313" key="3">
    <source>
        <dbReference type="EMBL" id="KAH9300440.1"/>
    </source>
</evidence>
<dbReference type="Proteomes" id="UP000824469">
    <property type="component" value="Unassembled WGS sequence"/>
</dbReference>
<dbReference type="PANTHER" id="PTHR10133:SF62">
    <property type="entry name" value="DNA POLYMERASE THETA"/>
    <property type="match status" value="1"/>
</dbReference>
<dbReference type="InterPro" id="IPR036397">
    <property type="entry name" value="RNaseH_sf"/>
</dbReference>
<dbReference type="OMA" id="NAGPFRR"/>
<feature type="non-terminal residue" evidence="3">
    <location>
        <position position="1"/>
    </location>
</feature>
<dbReference type="InterPro" id="IPR002298">
    <property type="entry name" value="DNA_polymerase_A"/>
</dbReference>
<feature type="domain" description="DNA-directed DNA polymerase family A palm" evidence="2">
    <location>
        <begin position="1004"/>
        <end position="1231"/>
    </location>
</feature>
<dbReference type="SUPFAM" id="SSF56672">
    <property type="entry name" value="DNA/RNA polymerases"/>
    <property type="match status" value="1"/>
</dbReference>
<evidence type="ECO:0000259" key="2">
    <source>
        <dbReference type="SMART" id="SM00482"/>
    </source>
</evidence>
<dbReference type="FunFam" id="1.10.150.20:FF:000002">
    <property type="entry name" value="DNA polymerase I"/>
    <property type="match status" value="1"/>
</dbReference>
<organism evidence="3 4">
    <name type="scientific">Taxus chinensis</name>
    <name type="common">Chinese yew</name>
    <name type="synonym">Taxus wallichiana var. chinensis</name>
    <dbReference type="NCBI Taxonomy" id="29808"/>
    <lineage>
        <taxon>Eukaryota</taxon>
        <taxon>Viridiplantae</taxon>
        <taxon>Streptophyta</taxon>
        <taxon>Embryophyta</taxon>
        <taxon>Tracheophyta</taxon>
        <taxon>Spermatophyta</taxon>
        <taxon>Pinopsida</taxon>
        <taxon>Pinidae</taxon>
        <taxon>Conifers II</taxon>
        <taxon>Cupressales</taxon>
        <taxon>Taxaceae</taxon>
        <taxon>Taxus</taxon>
    </lineage>
</organism>
<dbReference type="Gene3D" id="3.30.70.370">
    <property type="match status" value="1"/>
</dbReference>
<keyword evidence="4" id="KW-1185">Reference proteome</keyword>
<dbReference type="InterPro" id="IPR057220">
    <property type="entry name" value="DUF7898"/>
</dbReference>
<dbReference type="InterPro" id="IPR048960">
    <property type="entry name" value="POLQ-like_helical"/>
</dbReference>
<dbReference type="AlphaFoldDB" id="A0AA38CH06"/>
<evidence type="ECO:0000313" key="4">
    <source>
        <dbReference type="Proteomes" id="UP000824469"/>
    </source>
</evidence>